<dbReference type="OrthoDB" id="753880at2759"/>
<feature type="compositionally biased region" description="Low complexity" evidence="1">
    <location>
        <begin position="128"/>
        <end position="150"/>
    </location>
</feature>
<reference evidence="2 3" key="1">
    <citation type="journal article" date="2023" name="Commun. Biol.">
        <title>Reorganization of the ancestral sex-determining regions during the evolution of trioecy in Pleodorina starrii.</title>
        <authorList>
            <person name="Takahashi K."/>
            <person name="Suzuki S."/>
            <person name="Kawai-Toyooka H."/>
            <person name="Yamamoto K."/>
            <person name="Hamaji T."/>
            <person name="Ootsuki R."/>
            <person name="Yamaguchi H."/>
            <person name="Kawachi M."/>
            <person name="Higashiyama T."/>
            <person name="Nozaki H."/>
        </authorList>
    </citation>
    <scope>NUCLEOTIDE SEQUENCE [LARGE SCALE GENOMIC DNA]</scope>
    <source>
        <strain evidence="2 3">NIES-4479</strain>
    </source>
</reference>
<keyword evidence="3" id="KW-1185">Reference proteome</keyword>
<evidence type="ECO:0000313" key="2">
    <source>
        <dbReference type="EMBL" id="GLC55158.1"/>
    </source>
</evidence>
<comment type="caution">
    <text evidence="2">The sequence shown here is derived from an EMBL/GenBank/DDBJ whole genome shotgun (WGS) entry which is preliminary data.</text>
</comment>
<gene>
    <name evidence="2" type="primary">PLEST001275</name>
    <name evidence="2" type="ORF">PLESTB_000950100</name>
</gene>
<evidence type="ECO:0000313" key="3">
    <source>
        <dbReference type="Proteomes" id="UP001165080"/>
    </source>
</evidence>
<dbReference type="AlphaFoldDB" id="A0A9W6BN96"/>
<name>A0A9W6BN96_9CHLO</name>
<sequence length="339" mass="35451">MQRDIKGFVRVVASSSSSRQDPAPGGATTAKDSSHGGSSSLLRLLGSSHTNNSGTSRSGGFIKPSPAAPCAPAARTRTPHTSGAPGAVRHADPGPAPGTSVGTSLGPRPSPWVPASHTHGPFQNPPTSQSRGQQQGQQQQQGGPPGRSQPMKLQLQVQALLRRGLEPPSSSRSLSQHNQQLQLRHPQGQQQGQYQGQQQGYNQAPQAASVPRPDTSEASLLPLRRRRQQRHVGAVDSVEVEAGEEAVTAAKAGGSLLVLGDSSRRHAAAKRAVSGVSGGAGDGVGWQRAVRARGERERRFNHWDDGGGAWDCDTLGIEGADECDLRWEGVGTTAVGPRL</sequence>
<feature type="compositionally biased region" description="Low complexity" evidence="1">
    <location>
        <begin position="35"/>
        <end position="49"/>
    </location>
</feature>
<organism evidence="2 3">
    <name type="scientific">Pleodorina starrii</name>
    <dbReference type="NCBI Taxonomy" id="330485"/>
    <lineage>
        <taxon>Eukaryota</taxon>
        <taxon>Viridiplantae</taxon>
        <taxon>Chlorophyta</taxon>
        <taxon>core chlorophytes</taxon>
        <taxon>Chlorophyceae</taxon>
        <taxon>CS clade</taxon>
        <taxon>Chlamydomonadales</taxon>
        <taxon>Volvocaceae</taxon>
        <taxon>Pleodorina</taxon>
    </lineage>
</organism>
<evidence type="ECO:0000256" key="1">
    <source>
        <dbReference type="SAM" id="MobiDB-lite"/>
    </source>
</evidence>
<feature type="region of interest" description="Disordered" evidence="1">
    <location>
        <begin position="1"/>
        <end position="229"/>
    </location>
</feature>
<proteinExistence type="predicted"/>
<dbReference type="Proteomes" id="UP001165080">
    <property type="component" value="Unassembled WGS sequence"/>
</dbReference>
<feature type="compositionally biased region" description="Low complexity" evidence="1">
    <location>
        <begin position="178"/>
        <end position="207"/>
    </location>
</feature>
<protein>
    <submittedName>
        <fullName evidence="2">Uncharacterized protein</fullName>
    </submittedName>
</protein>
<accession>A0A9W6BN96</accession>
<dbReference type="EMBL" id="BRXU01000012">
    <property type="protein sequence ID" value="GLC55158.1"/>
    <property type="molecule type" value="Genomic_DNA"/>
</dbReference>
<feature type="compositionally biased region" description="Polar residues" evidence="1">
    <location>
        <begin position="168"/>
        <end position="177"/>
    </location>
</feature>
<feature type="compositionally biased region" description="Low complexity" evidence="1">
    <location>
        <begin position="64"/>
        <end position="76"/>
    </location>
</feature>